<sequence length="180" mass="20248">MFFEPSLTASTKDQNQNSVLFVLLGASNLARSFYGLKRCIKRCILPRPADFVHAMGPGRGYVIRGGIFNVTYPPILNCGILETVRNKRKKNQPIVALITDIGNDIMYGVSPEEIIAGLQHLLNAFDEFATNIFITSIPIALKNDIGEFYFRILRQIFFPKSPAEYSQTSKTIEIVNQFIL</sequence>
<evidence type="ECO:0000313" key="1">
    <source>
        <dbReference type="EMBL" id="SVE43398.1"/>
    </source>
</evidence>
<dbReference type="EMBL" id="UINC01216998">
    <property type="protein sequence ID" value="SVE43398.1"/>
    <property type="molecule type" value="Genomic_DNA"/>
</dbReference>
<proteinExistence type="predicted"/>
<accession>A0A383DHT5</accession>
<protein>
    <recommendedName>
        <fullName evidence="2">SGNH hydrolase-type esterase domain-containing protein</fullName>
    </recommendedName>
</protein>
<reference evidence="1" key="1">
    <citation type="submission" date="2018-05" db="EMBL/GenBank/DDBJ databases">
        <authorList>
            <person name="Lanie J.A."/>
            <person name="Ng W.-L."/>
            <person name="Kazmierczak K.M."/>
            <person name="Andrzejewski T.M."/>
            <person name="Davidsen T.M."/>
            <person name="Wayne K.J."/>
            <person name="Tettelin H."/>
            <person name="Glass J.I."/>
            <person name="Rusch D."/>
            <person name="Podicherti R."/>
            <person name="Tsui H.-C.T."/>
            <person name="Winkler M.E."/>
        </authorList>
    </citation>
    <scope>NUCLEOTIDE SEQUENCE</scope>
</reference>
<feature type="non-terminal residue" evidence="1">
    <location>
        <position position="180"/>
    </location>
</feature>
<evidence type="ECO:0008006" key="2">
    <source>
        <dbReference type="Google" id="ProtNLM"/>
    </source>
</evidence>
<name>A0A383DHT5_9ZZZZ</name>
<organism evidence="1">
    <name type="scientific">marine metagenome</name>
    <dbReference type="NCBI Taxonomy" id="408172"/>
    <lineage>
        <taxon>unclassified sequences</taxon>
        <taxon>metagenomes</taxon>
        <taxon>ecological metagenomes</taxon>
    </lineage>
</organism>
<gene>
    <name evidence="1" type="ORF">METZ01_LOCUS496252</name>
</gene>
<dbReference type="AlphaFoldDB" id="A0A383DHT5"/>